<organism evidence="2">
    <name type="scientific">freshwater metagenome</name>
    <dbReference type="NCBI Taxonomy" id="449393"/>
    <lineage>
        <taxon>unclassified sequences</taxon>
        <taxon>metagenomes</taxon>
        <taxon>ecological metagenomes</taxon>
    </lineage>
</organism>
<accession>A0A6J6S2I2</accession>
<feature type="region of interest" description="Disordered" evidence="1">
    <location>
        <begin position="1"/>
        <end position="216"/>
    </location>
</feature>
<feature type="compositionally biased region" description="Basic and acidic residues" evidence="1">
    <location>
        <begin position="1"/>
        <end position="39"/>
    </location>
</feature>
<sequence>MADDRVPPRPVRRTDRAIGEVDHRGPDQQTAGDDRRRDPQPGGIEGEVDDVLQVAPDVPSAAGQGDHRGHQDQQADQAPPGPDQSGPRQQGAGQCQPDGAPQTVGTAVGRAPGSRAPTDGLAGRRARGSRASQLPEPAAARPSPAGSRRTHARVRQLGQHQVGHGHLDQRGGTRAPRPCGTLGKITPLTSSSWPDGRPGRDSPSRCGRRGGLPGSRFVTDCPQAQQVSAATVVGSAENVALSARTV</sequence>
<dbReference type="AlphaFoldDB" id="A0A6J6S2I2"/>
<protein>
    <submittedName>
        <fullName evidence="2">Unannotated protein</fullName>
    </submittedName>
</protein>
<reference evidence="2" key="1">
    <citation type="submission" date="2020-05" db="EMBL/GenBank/DDBJ databases">
        <authorList>
            <person name="Chiriac C."/>
            <person name="Salcher M."/>
            <person name="Ghai R."/>
            <person name="Kavagutti S V."/>
        </authorList>
    </citation>
    <scope>NUCLEOTIDE SEQUENCE</scope>
</reference>
<feature type="compositionally biased region" description="Low complexity" evidence="1">
    <location>
        <begin position="129"/>
        <end position="147"/>
    </location>
</feature>
<name>A0A6J6S2I2_9ZZZZ</name>
<gene>
    <name evidence="2" type="ORF">UFOPK2579_02451</name>
</gene>
<evidence type="ECO:0000313" key="2">
    <source>
        <dbReference type="EMBL" id="CAB4728855.1"/>
    </source>
</evidence>
<evidence type="ECO:0000256" key="1">
    <source>
        <dbReference type="SAM" id="MobiDB-lite"/>
    </source>
</evidence>
<dbReference type="EMBL" id="CAEZXR010000363">
    <property type="protein sequence ID" value="CAB4728855.1"/>
    <property type="molecule type" value="Genomic_DNA"/>
</dbReference>
<proteinExistence type="predicted"/>